<keyword evidence="5" id="KW-1185">Reference proteome</keyword>
<comment type="caution">
    <text evidence="4">The sequence shown here is derived from an EMBL/GenBank/DDBJ whole genome shotgun (WGS) entry which is preliminary data.</text>
</comment>
<dbReference type="Gene3D" id="3.40.30.10">
    <property type="entry name" value="Glutaredoxin"/>
    <property type="match status" value="1"/>
</dbReference>
<protein>
    <recommendedName>
        <fullName evidence="3">Thioredoxin domain-containing protein</fullName>
    </recommendedName>
</protein>
<dbReference type="Proteomes" id="UP001501867">
    <property type="component" value="Unassembled WGS sequence"/>
</dbReference>
<dbReference type="CDD" id="cd02947">
    <property type="entry name" value="TRX_family"/>
    <property type="match status" value="1"/>
</dbReference>
<gene>
    <name evidence="4" type="ORF">GCM10010302_68930</name>
</gene>
<organism evidence="4 5">
    <name type="scientific">Streptomyces polychromogenes</name>
    <dbReference type="NCBI Taxonomy" id="67342"/>
    <lineage>
        <taxon>Bacteria</taxon>
        <taxon>Bacillati</taxon>
        <taxon>Actinomycetota</taxon>
        <taxon>Actinomycetes</taxon>
        <taxon>Kitasatosporales</taxon>
        <taxon>Streptomycetaceae</taxon>
        <taxon>Streptomyces</taxon>
    </lineage>
</organism>
<dbReference type="EMBL" id="BAAABV010000028">
    <property type="protein sequence ID" value="GAA0319922.1"/>
    <property type="molecule type" value="Genomic_DNA"/>
</dbReference>
<dbReference type="Pfam" id="PF00085">
    <property type="entry name" value="Thioredoxin"/>
    <property type="match status" value="1"/>
</dbReference>
<comment type="similarity">
    <text evidence="1">Belongs to the thioredoxin family.</text>
</comment>
<dbReference type="PANTHER" id="PTHR45663">
    <property type="entry name" value="GEO12009P1"/>
    <property type="match status" value="1"/>
</dbReference>
<keyword evidence="2" id="KW-0676">Redox-active center</keyword>
<evidence type="ECO:0000256" key="2">
    <source>
        <dbReference type="ARBA" id="ARBA00023284"/>
    </source>
</evidence>
<evidence type="ECO:0000256" key="1">
    <source>
        <dbReference type="ARBA" id="ARBA00008987"/>
    </source>
</evidence>
<dbReference type="SUPFAM" id="SSF52833">
    <property type="entry name" value="Thioredoxin-like"/>
    <property type="match status" value="1"/>
</dbReference>
<evidence type="ECO:0000313" key="5">
    <source>
        <dbReference type="Proteomes" id="UP001501867"/>
    </source>
</evidence>
<feature type="domain" description="Thioredoxin" evidence="3">
    <location>
        <begin position="20"/>
        <end position="106"/>
    </location>
</feature>
<evidence type="ECO:0000259" key="3">
    <source>
        <dbReference type="Pfam" id="PF00085"/>
    </source>
</evidence>
<reference evidence="5" key="1">
    <citation type="journal article" date="2019" name="Int. J. Syst. Evol. Microbiol.">
        <title>The Global Catalogue of Microorganisms (GCM) 10K type strain sequencing project: providing services to taxonomists for standard genome sequencing and annotation.</title>
        <authorList>
            <consortium name="The Broad Institute Genomics Platform"/>
            <consortium name="The Broad Institute Genome Sequencing Center for Infectious Disease"/>
            <person name="Wu L."/>
            <person name="Ma J."/>
        </authorList>
    </citation>
    <scope>NUCLEOTIDE SEQUENCE [LARGE SCALE GENOMIC DNA]</scope>
    <source>
        <strain evidence="5">JCM 4505</strain>
    </source>
</reference>
<dbReference type="PANTHER" id="PTHR45663:SF11">
    <property type="entry name" value="GEO12009P1"/>
    <property type="match status" value="1"/>
</dbReference>
<sequence>MTRGVHRPLEDREFDFITGMARETPVLAYFTGSWPKAVGPSREMDAVVAELAREYGARLTAVRTDITRCPAATRRYGVTGAPAVVLLRSGEAVAAHDGPMTAPELRGLLEGAGV</sequence>
<evidence type="ECO:0000313" key="4">
    <source>
        <dbReference type="EMBL" id="GAA0319922.1"/>
    </source>
</evidence>
<accession>A0ABP3FMG6</accession>
<dbReference type="RefSeq" id="WP_344168186.1">
    <property type="nucleotide sequence ID" value="NZ_BAAABV010000028.1"/>
</dbReference>
<dbReference type="InterPro" id="IPR013766">
    <property type="entry name" value="Thioredoxin_domain"/>
</dbReference>
<dbReference type="InterPro" id="IPR036249">
    <property type="entry name" value="Thioredoxin-like_sf"/>
</dbReference>
<proteinExistence type="inferred from homology"/>
<name>A0ABP3FMG6_9ACTN</name>